<evidence type="ECO:0008006" key="3">
    <source>
        <dbReference type="Google" id="ProtNLM"/>
    </source>
</evidence>
<dbReference type="AlphaFoldDB" id="A0A0F9TLU1"/>
<protein>
    <recommendedName>
        <fullName evidence="3">DUF3467 domain-containing protein</fullName>
    </recommendedName>
</protein>
<sequence>MAKDAKDSADKGAVDPQTQQQAQEQTGNAQVRLRIDEREMSTSYANGFRANGTAEEVMIDFGLNMPVVQTAEKATPEILFKVTDRVVLNYYSAKRLAITLSQVIRRHEEQYGELELDVNKRRKDSV</sequence>
<feature type="compositionally biased region" description="Basic and acidic residues" evidence="1">
    <location>
        <begin position="1"/>
        <end position="13"/>
    </location>
</feature>
<comment type="caution">
    <text evidence="2">The sequence shown here is derived from an EMBL/GenBank/DDBJ whole genome shotgun (WGS) entry which is preliminary data.</text>
</comment>
<name>A0A0F9TLU1_9ZZZZ</name>
<organism evidence="2">
    <name type="scientific">marine sediment metagenome</name>
    <dbReference type="NCBI Taxonomy" id="412755"/>
    <lineage>
        <taxon>unclassified sequences</taxon>
        <taxon>metagenomes</taxon>
        <taxon>ecological metagenomes</taxon>
    </lineage>
</organism>
<accession>A0A0F9TLU1</accession>
<dbReference type="Pfam" id="PF11950">
    <property type="entry name" value="DUF3467"/>
    <property type="match status" value="1"/>
</dbReference>
<proteinExistence type="predicted"/>
<feature type="region of interest" description="Disordered" evidence="1">
    <location>
        <begin position="1"/>
        <end position="33"/>
    </location>
</feature>
<evidence type="ECO:0000313" key="2">
    <source>
        <dbReference type="EMBL" id="KKN82115.1"/>
    </source>
</evidence>
<reference evidence="2" key="1">
    <citation type="journal article" date="2015" name="Nature">
        <title>Complex archaea that bridge the gap between prokaryotes and eukaryotes.</title>
        <authorList>
            <person name="Spang A."/>
            <person name="Saw J.H."/>
            <person name="Jorgensen S.L."/>
            <person name="Zaremba-Niedzwiedzka K."/>
            <person name="Martijn J."/>
            <person name="Lind A.E."/>
            <person name="van Eijk R."/>
            <person name="Schleper C."/>
            <person name="Guy L."/>
            <person name="Ettema T.J."/>
        </authorList>
    </citation>
    <scope>NUCLEOTIDE SEQUENCE</scope>
</reference>
<gene>
    <name evidence="2" type="ORF">LCGC14_0312270</name>
</gene>
<feature type="compositionally biased region" description="Low complexity" evidence="1">
    <location>
        <begin position="17"/>
        <end position="30"/>
    </location>
</feature>
<dbReference type="InterPro" id="IPR021857">
    <property type="entry name" value="DUF3467"/>
</dbReference>
<dbReference type="EMBL" id="LAZR01000205">
    <property type="protein sequence ID" value="KKN82115.1"/>
    <property type="molecule type" value="Genomic_DNA"/>
</dbReference>
<evidence type="ECO:0000256" key="1">
    <source>
        <dbReference type="SAM" id="MobiDB-lite"/>
    </source>
</evidence>